<protein>
    <submittedName>
        <fullName evidence="2">Nuclear transport factor 2 family protein</fullName>
    </submittedName>
</protein>
<name>A0A5Q0H2L5_SACSY</name>
<evidence type="ECO:0000313" key="3">
    <source>
        <dbReference type="Proteomes" id="UP000325787"/>
    </source>
</evidence>
<dbReference type="EMBL" id="CP034550">
    <property type="protein sequence ID" value="QFZ20353.1"/>
    <property type="molecule type" value="Genomic_DNA"/>
</dbReference>
<organism evidence="2 3">
    <name type="scientific">Saccharothrix syringae</name>
    <name type="common">Nocardiopsis syringae</name>
    <dbReference type="NCBI Taxonomy" id="103733"/>
    <lineage>
        <taxon>Bacteria</taxon>
        <taxon>Bacillati</taxon>
        <taxon>Actinomycetota</taxon>
        <taxon>Actinomycetes</taxon>
        <taxon>Pseudonocardiales</taxon>
        <taxon>Pseudonocardiaceae</taxon>
        <taxon>Saccharothrix</taxon>
    </lineage>
</organism>
<keyword evidence="3" id="KW-1185">Reference proteome</keyword>
<proteinExistence type="predicted"/>
<dbReference type="OrthoDB" id="2988503at2"/>
<accession>A0A5Q0H2L5</accession>
<feature type="domain" description="SnoaL-like" evidence="1">
    <location>
        <begin position="20"/>
        <end position="127"/>
    </location>
</feature>
<gene>
    <name evidence="2" type="ORF">EKG83_25655</name>
</gene>
<dbReference type="InterPro" id="IPR032710">
    <property type="entry name" value="NTF2-like_dom_sf"/>
</dbReference>
<evidence type="ECO:0000259" key="1">
    <source>
        <dbReference type="Pfam" id="PF12680"/>
    </source>
</evidence>
<dbReference type="AlphaFoldDB" id="A0A5Q0H2L5"/>
<sequence>MRFASHWRCIVYHAVVRAKVRRLWERVGAGDHLAAVRLAAPDVRFKFVGEPPLGAEFTGRDRLEQWFRGMQEVLPGLRITLVDVVVRGWPWRTTVVTRLTMAGTLADGGEYRNEGVQWVTLKWGRMVDDYVLEDTARLAEALRGRTGSPA</sequence>
<dbReference type="InterPro" id="IPR037401">
    <property type="entry name" value="SnoaL-like"/>
</dbReference>
<dbReference type="Pfam" id="PF12680">
    <property type="entry name" value="SnoaL_2"/>
    <property type="match status" value="1"/>
</dbReference>
<dbReference type="SUPFAM" id="SSF54427">
    <property type="entry name" value="NTF2-like"/>
    <property type="match status" value="1"/>
</dbReference>
<dbReference type="Gene3D" id="3.10.450.50">
    <property type="match status" value="1"/>
</dbReference>
<dbReference type="Proteomes" id="UP000325787">
    <property type="component" value="Chromosome"/>
</dbReference>
<evidence type="ECO:0000313" key="2">
    <source>
        <dbReference type="EMBL" id="QFZ20353.1"/>
    </source>
</evidence>
<dbReference type="KEGG" id="ssyi:EKG83_25655"/>
<reference evidence="3" key="1">
    <citation type="journal article" date="2021" name="Curr. Microbiol.">
        <title>Complete genome of nocamycin-producing strain Saccharothrix syringae NRRL B-16468 reveals the biosynthetic potential for secondary metabolites.</title>
        <authorList>
            <person name="Mo X."/>
            <person name="Yang S."/>
        </authorList>
    </citation>
    <scope>NUCLEOTIDE SEQUENCE [LARGE SCALE GENOMIC DNA]</scope>
    <source>
        <strain evidence="3">ATCC 51364 / DSM 43886 / JCM 6844 / KCTC 9398 / NBRC 14523 / NRRL B-16468 / INA 2240</strain>
    </source>
</reference>